<evidence type="ECO:0000256" key="3">
    <source>
        <dbReference type="ARBA" id="ARBA00023274"/>
    </source>
</evidence>
<protein>
    <recommendedName>
        <fullName evidence="4">Large ribosomal subunit protein uL29</fullName>
    </recommendedName>
    <alternativeName>
        <fullName evidence="5">50S ribosomal protein L29</fullName>
    </alternativeName>
</protein>
<reference evidence="6 7" key="1">
    <citation type="journal article" date="2016" name="Nat. Commun.">
        <title>Thousands of microbial genomes shed light on interconnected biogeochemical processes in an aquifer system.</title>
        <authorList>
            <person name="Anantharaman K."/>
            <person name="Brown C.T."/>
            <person name="Hug L.A."/>
            <person name="Sharon I."/>
            <person name="Castelle C.J."/>
            <person name="Probst A.J."/>
            <person name="Thomas B.C."/>
            <person name="Singh A."/>
            <person name="Wilkins M.J."/>
            <person name="Karaoz U."/>
            <person name="Brodie E.L."/>
            <person name="Williams K.H."/>
            <person name="Hubbard S.S."/>
            <person name="Banfield J.F."/>
        </authorList>
    </citation>
    <scope>NUCLEOTIDE SEQUENCE [LARGE SCALE GENOMIC DNA]</scope>
</reference>
<evidence type="ECO:0000256" key="5">
    <source>
        <dbReference type="ARBA" id="ARBA00035476"/>
    </source>
</evidence>
<dbReference type="GO" id="GO:1990904">
    <property type="term" value="C:ribonucleoprotein complex"/>
    <property type="evidence" value="ECO:0007669"/>
    <property type="project" value="UniProtKB-KW"/>
</dbReference>
<dbReference type="GO" id="GO:0003735">
    <property type="term" value="F:structural constituent of ribosome"/>
    <property type="evidence" value="ECO:0007669"/>
    <property type="project" value="InterPro"/>
</dbReference>
<dbReference type="STRING" id="1802362.A2806_04530"/>
<dbReference type="GO" id="GO:0006412">
    <property type="term" value="P:translation"/>
    <property type="evidence" value="ECO:0007669"/>
    <property type="project" value="InterPro"/>
</dbReference>
<evidence type="ECO:0000256" key="4">
    <source>
        <dbReference type="ARBA" id="ARBA00035204"/>
    </source>
</evidence>
<dbReference type="Gene3D" id="1.10.287.310">
    <property type="match status" value="1"/>
</dbReference>
<evidence type="ECO:0000313" key="7">
    <source>
        <dbReference type="Proteomes" id="UP000177629"/>
    </source>
</evidence>
<keyword evidence="2 6" id="KW-0689">Ribosomal protein</keyword>
<dbReference type="InterPro" id="IPR036049">
    <property type="entry name" value="Ribosomal_uL29_sf"/>
</dbReference>
<dbReference type="AlphaFoldDB" id="A0A1G2PMG4"/>
<name>A0A1G2PMG4_9BACT</name>
<dbReference type="EMBL" id="MHSS01000002">
    <property type="protein sequence ID" value="OHA48929.1"/>
    <property type="molecule type" value="Genomic_DNA"/>
</dbReference>
<evidence type="ECO:0000256" key="1">
    <source>
        <dbReference type="ARBA" id="ARBA00009254"/>
    </source>
</evidence>
<comment type="caution">
    <text evidence="6">The sequence shown here is derived from an EMBL/GenBank/DDBJ whole genome shotgun (WGS) entry which is preliminary data.</text>
</comment>
<comment type="similarity">
    <text evidence="1">Belongs to the universal ribosomal protein uL29 family.</text>
</comment>
<dbReference type="Proteomes" id="UP000177629">
    <property type="component" value="Unassembled WGS sequence"/>
</dbReference>
<gene>
    <name evidence="6" type="ORF">A2806_04530</name>
</gene>
<evidence type="ECO:0000313" key="6">
    <source>
        <dbReference type="EMBL" id="OHA48929.1"/>
    </source>
</evidence>
<dbReference type="SUPFAM" id="SSF46561">
    <property type="entry name" value="Ribosomal protein L29 (L29p)"/>
    <property type="match status" value="1"/>
</dbReference>
<organism evidence="6 7">
    <name type="scientific">Candidatus Terrybacteria bacterium RIFCSPHIGHO2_01_FULL_48_17</name>
    <dbReference type="NCBI Taxonomy" id="1802362"/>
    <lineage>
        <taxon>Bacteria</taxon>
        <taxon>Candidatus Terryibacteriota</taxon>
    </lineage>
</organism>
<dbReference type="InterPro" id="IPR001854">
    <property type="entry name" value="Ribosomal_uL29"/>
</dbReference>
<evidence type="ECO:0000256" key="2">
    <source>
        <dbReference type="ARBA" id="ARBA00022980"/>
    </source>
</evidence>
<keyword evidence="3" id="KW-0687">Ribonucleoprotein</keyword>
<dbReference type="NCBIfam" id="TIGR00012">
    <property type="entry name" value="L29"/>
    <property type="match status" value="1"/>
</dbReference>
<dbReference type="Pfam" id="PF00831">
    <property type="entry name" value="Ribosomal_L29"/>
    <property type="match status" value="1"/>
</dbReference>
<sequence length="53" mass="6403">MNATDLNHTLQETRDKLRQLRFNLAGGRIRNIREIRAMRRRIARILTLLHLHE</sequence>
<accession>A0A1G2PMG4</accession>
<proteinExistence type="inferred from homology"/>
<dbReference type="GO" id="GO:0005840">
    <property type="term" value="C:ribosome"/>
    <property type="evidence" value="ECO:0007669"/>
    <property type="project" value="UniProtKB-KW"/>
</dbReference>